<dbReference type="EMBL" id="JBHSHJ010000001">
    <property type="protein sequence ID" value="MFC4787826.1"/>
    <property type="molecule type" value="Genomic_DNA"/>
</dbReference>
<dbReference type="SUPFAM" id="SSF56024">
    <property type="entry name" value="Phospholipase D/nuclease"/>
    <property type="match status" value="2"/>
</dbReference>
<dbReference type="PANTHER" id="PTHR21248">
    <property type="entry name" value="CARDIOLIPIN SYNTHASE"/>
    <property type="match status" value="1"/>
</dbReference>
<dbReference type="InterPro" id="IPR025202">
    <property type="entry name" value="PLD-like_dom"/>
</dbReference>
<dbReference type="HAMAP" id="MF_01917">
    <property type="entry name" value="Cardiolipin_synth_ClsB"/>
    <property type="match status" value="1"/>
</dbReference>
<dbReference type="PANTHER" id="PTHR21248:SF22">
    <property type="entry name" value="PHOSPHOLIPASE D"/>
    <property type="match status" value="1"/>
</dbReference>
<comment type="function">
    <text evidence="1">Catalyzes the phosphatidyl group transfer from one phosphatidylglycerol molecule to another to form cardiolipin (CL) (diphosphatidylglycerol) and glycerol.</text>
</comment>
<keyword evidence="4" id="KW-1185">Reference proteome</keyword>
<keyword evidence="1" id="KW-1208">Phospholipid metabolism</keyword>
<keyword evidence="1" id="KW-0472">Membrane</keyword>
<gene>
    <name evidence="1 3" type="primary">clsB</name>
    <name evidence="3" type="ORF">ACFO6X_02290</name>
</gene>
<evidence type="ECO:0000259" key="2">
    <source>
        <dbReference type="PROSITE" id="PS50035"/>
    </source>
</evidence>
<feature type="active site" evidence="1">
    <location>
        <position position="123"/>
    </location>
</feature>
<feature type="active site" evidence="1">
    <location>
        <position position="312"/>
    </location>
</feature>
<sequence length="405" mass="45541">MQVSEVDWDHDPQIVLLQGAGEFFPALIAALDAAHTDVQFETYLFDFTGTGATVAEALVRAAQRGVHVRVVVDGVGTGRLPTPWRLRFRAAGVRCLVYAPLGLWGWLLPSRWRRLHRKLCVVDGRTLFCGGINVLDDFHDPNHGALKAPRFDFAVQITGHLVVQASDTMERLWQRMVAVRNIRHYQLPAAVRALRAAQAARHRATTSSGQRPRASLLLRDNVRHRARIEKAYLRAIGAAREEIIIANAYFLPGRKLRRALVLAARRGVRVQLLLQGRYEYFLQYHAARPVYGTLLAAGVEIHEYEPSFLHAKVAVIDAASAHPWATVGSSNLDPLSLLLAREANVVLEDSDFALALRQRLVDAMQHAGQLLHPETYAQRPWRVRWLDRIAFALVRVALWLNGKNY</sequence>
<proteinExistence type="inferred from homology"/>
<comment type="subcellular location">
    <subcellularLocation>
        <location evidence="1">Cell membrane</location>
        <topology evidence="1">Peripheral membrane protein</topology>
    </subcellularLocation>
</comment>
<keyword evidence="1 3" id="KW-0808">Transferase</keyword>
<dbReference type="RefSeq" id="WP_382429634.1">
    <property type="nucleotide sequence ID" value="NZ_JBHSHJ010000001.1"/>
</dbReference>
<dbReference type="InterPro" id="IPR030872">
    <property type="entry name" value="Cardiolipin_synth_ClsB"/>
</dbReference>
<comment type="catalytic activity">
    <reaction evidence="1">
        <text>2 a 1,2-diacyl-sn-glycero-3-phospho-(1'-sn-glycerol) = a cardiolipin + glycerol</text>
        <dbReference type="Rhea" id="RHEA:31451"/>
        <dbReference type="ChEBI" id="CHEBI:17754"/>
        <dbReference type="ChEBI" id="CHEBI:62237"/>
        <dbReference type="ChEBI" id="CHEBI:64716"/>
    </reaction>
</comment>
<comment type="caution">
    <text evidence="3">The sequence shown here is derived from an EMBL/GenBank/DDBJ whole genome shotgun (WGS) entry which is preliminary data.</text>
</comment>
<feature type="active site" evidence="1">
    <location>
        <position position="118"/>
    </location>
</feature>
<dbReference type="CDD" id="cd09159">
    <property type="entry name" value="PLDc_ybhO_like_2"/>
    <property type="match status" value="1"/>
</dbReference>
<dbReference type="SMART" id="SM00155">
    <property type="entry name" value="PLDc"/>
    <property type="match status" value="2"/>
</dbReference>
<feature type="domain" description="PLD phosphodiesterase" evidence="2">
    <location>
        <begin position="305"/>
        <end position="336"/>
    </location>
</feature>
<comment type="similarity">
    <text evidence="1">Belongs to the phospholipase D family. Cardiolipin synthase subfamily. ClsB sub-subfamily.</text>
</comment>
<feature type="active site" evidence="1">
    <location>
        <position position="317"/>
    </location>
</feature>
<protein>
    <recommendedName>
        <fullName evidence="1">Cardiolipin synthase B</fullName>
        <shortName evidence="1">CL synthase</shortName>
        <ecNumber evidence="1">2.7.8.-</ecNumber>
    </recommendedName>
</protein>
<evidence type="ECO:0000256" key="1">
    <source>
        <dbReference type="HAMAP-Rule" id="MF_01917"/>
    </source>
</evidence>
<name>A0ABV9Q8J2_9BURK</name>
<reference evidence="4" key="1">
    <citation type="journal article" date="2019" name="Int. J. Syst. Evol. Microbiol.">
        <title>The Global Catalogue of Microorganisms (GCM) 10K type strain sequencing project: providing services to taxonomists for standard genome sequencing and annotation.</title>
        <authorList>
            <consortium name="The Broad Institute Genomics Platform"/>
            <consortium name="The Broad Institute Genome Sequencing Center for Infectious Disease"/>
            <person name="Wu L."/>
            <person name="Ma J."/>
        </authorList>
    </citation>
    <scope>NUCLEOTIDE SEQUENCE [LARGE SCALE GENOMIC DNA]</scope>
    <source>
        <strain evidence="4">CCUG 49452</strain>
    </source>
</reference>
<organism evidence="3 4">
    <name type="scientific">Giesbergeria sinuosa</name>
    <dbReference type="NCBI Taxonomy" id="80883"/>
    <lineage>
        <taxon>Bacteria</taxon>
        <taxon>Pseudomonadati</taxon>
        <taxon>Pseudomonadota</taxon>
        <taxon>Betaproteobacteria</taxon>
        <taxon>Burkholderiales</taxon>
        <taxon>Comamonadaceae</taxon>
        <taxon>Giesbergeria</taxon>
    </lineage>
</organism>
<keyword evidence="1" id="KW-0594">Phospholipid biosynthesis</keyword>
<accession>A0ABV9Q8J2</accession>
<evidence type="ECO:0000313" key="4">
    <source>
        <dbReference type="Proteomes" id="UP001596001"/>
    </source>
</evidence>
<feature type="active site" evidence="1">
    <location>
        <position position="310"/>
    </location>
</feature>
<feature type="active site" evidence="1">
    <location>
        <position position="116"/>
    </location>
</feature>
<dbReference type="NCBIfam" id="NF008427">
    <property type="entry name" value="PRK11263.1"/>
    <property type="match status" value="1"/>
</dbReference>
<evidence type="ECO:0000313" key="3">
    <source>
        <dbReference type="EMBL" id="MFC4787826.1"/>
    </source>
</evidence>
<dbReference type="Proteomes" id="UP001596001">
    <property type="component" value="Unassembled WGS sequence"/>
</dbReference>
<keyword evidence="1" id="KW-0443">Lipid metabolism</keyword>
<dbReference type="EC" id="2.7.8.-" evidence="1"/>
<dbReference type="GO" id="GO:0016740">
    <property type="term" value="F:transferase activity"/>
    <property type="evidence" value="ECO:0007669"/>
    <property type="project" value="UniProtKB-KW"/>
</dbReference>
<dbReference type="InterPro" id="IPR001736">
    <property type="entry name" value="PLipase_D/transphosphatidylase"/>
</dbReference>
<dbReference type="Gene3D" id="3.30.870.10">
    <property type="entry name" value="Endonuclease Chain A"/>
    <property type="match status" value="2"/>
</dbReference>
<dbReference type="Pfam" id="PF13091">
    <property type="entry name" value="PLDc_2"/>
    <property type="match status" value="2"/>
</dbReference>
<keyword evidence="1" id="KW-0444">Lipid biosynthesis</keyword>
<keyword evidence="1" id="KW-1003">Cell membrane</keyword>
<dbReference type="PROSITE" id="PS50035">
    <property type="entry name" value="PLD"/>
    <property type="match status" value="2"/>
</dbReference>
<feature type="domain" description="PLD phosphodiesterase" evidence="2">
    <location>
        <begin position="111"/>
        <end position="138"/>
    </location>
</feature>